<gene>
    <name evidence="3" type="ORF">V6N11_078000</name>
</gene>
<evidence type="ECO:0000313" key="4">
    <source>
        <dbReference type="Proteomes" id="UP001396334"/>
    </source>
</evidence>
<protein>
    <recommendedName>
        <fullName evidence="2">C2H2-type domain-containing protein</fullName>
    </recommendedName>
</protein>
<reference evidence="3 4" key="1">
    <citation type="journal article" date="2024" name="G3 (Bethesda)">
        <title>Genome assembly of Hibiscus sabdariffa L. provides insights into metabolisms of medicinal natural products.</title>
        <authorList>
            <person name="Kim T."/>
        </authorList>
    </citation>
    <scope>NUCLEOTIDE SEQUENCE [LARGE SCALE GENOMIC DNA]</scope>
    <source>
        <strain evidence="3">TK-2024</strain>
        <tissue evidence="3">Old leaves</tissue>
    </source>
</reference>
<feature type="compositionally biased region" description="Basic residues" evidence="1">
    <location>
        <begin position="324"/>
        <end position="334"/>
    </location>
</feature>
<name>A0ABR2TFP6_9ROSI</name>
<feature type="region of interest" description="Disordered" evidence="1">
    <location>
        <begin position="245"/>
        <end position="347"/>
    </location>
</feature>
<feature type="compositionally biased region" description="Polar residues" evidence="1">
    <location>
        <begin position="246"/>
        <end position="260"/>
    </location>
</feature>
<evidence type="ECO:0000313" key="3">
    <source>
        <dbReference type="EMBL" id="KAK9035978.1"/>
    </source>
</evidence>
<feature type="region of interest" description="Disordered" evidence="1">
    <location>
        <begin position="125"/>
        <end position="181"/>
    </location>
</feature>
<dbReference type="EMBL" id="JBBPBN010000006">
    <property type="protein sequence ID" value="KAK9035978.1"/>
    <property type="molecule type" value="Genomic_DNA"/>
</dbReference>
<feature type="compositionally biased region" description="Gly residues" evidence="1">
    <location>
        <begin position="128"/>
        <end position="138"/>
    </location>
</feature>
<feature type="domain" description="C2H2-type" evidence="2">
    <location>
        <begin position="204"/>
        <end position="227"/>
    </location>
</feature>
<dbReference type="PANTHER" id="PTHR47487">
    <property type="entry name" value="OS06G0651300 PROTEIN-RELATED"/>
    <property type="match status" value="1"/>
</dbReference>
<feature type="compositionally biased region" description="Basic and acidic residues" evidence="1">
    <location>
        <begin position="499"/>
        <end position="513"/>
    </location>
</feature>
<keyword evidence="4" id="KW-1185">Reference proteome</keyword>
<feature type="compositionally biased region" description="Basic and acidic residues" evidence="1">
    <location>
        <begin position="261"/>
        <end position="276"/>
    </location>
</feature>
<dbReference type="Gene3D" id="3.30.160.60">
    <property type="entry name" value="Classic Zinc Finger"/>
    <property type="match status" value="1"/>
</dbReference>
<dbReference type="InterPro" id="IPR036236">
    <property type="entry name" value="Znf_C2H2_sf"/>
</dbReference>
<dbReference type="Pfam" id="PF12874">
    <property type="entry name" value="zf-met"/>
    <property type="match status" value="1"/>
</dbReference>
<dbReference type="PANTHER" id="PTHR47487:SF3">
    <property type="entry name" value="GLUTENIN, HIGH MOLECULAR WEIGHT SUBUNIT 12-LIKE"/>
    <property type="match status" value="1"/>
</dbReference>
<evidence type="ECO:0000259" key="2">
    <source>
        <dbReference type="Pfam" id="PF12874"/>
    </source>
</evidence>
<accession>A0ABR2TFP6</accession>
<evidence type="ECO:0000256" key="1">
    <source>
        <dbReference type="SAM" id="MobiDB-lite"/>
    </source>
</evidence>
<dbReference type="Proteomes" id="UP001396334">
    <property type="component" value="Unassembled WGS sequence"/>
</dbReference>
<organism evidence="3 4">
    <name type="scientific">Hibiscus sabdariffa</name>
    <name type="common">roselle</name>
    <dbReference type="NCBI Taxonomy" id="183260"/>
    <lineage>
        <taxon>Eukaryota</taxon>
        <taxon>Viridiplantae</taxon>
        <taxon>Streptophyta</taxon>
        <taxon>Embryophyta</taxon>
        <taxon>Tracheophyta</taxon>
        <taxon>Spermatophyta</taxon>
        <taxon>Magnoliopsida</taxon>
        <taxon>eudicotyledons</taxon>
        <taxon>Gunneridae</taxon>
        <taxon>Pentapetalae</taxon>
        <taxon>rosids</taxon>
        <taxon>malvids</taxon>
        <taxon>Malvales</taxon>
        <taxon>Malvaceae</taxon>
        <taxon>Malvoideae</taxon>
        <taxon>Hibiscus</taxon>
    </lineage>
</organism>
<feature type="region of interest" description="Disordered" evidence="1">
    <location>
        <begin position="468"/>
        <end position="513"/>
    </location>
</feature>
<sequence length="513" mass="56351">MEFTAEQQQHAYQYDSYQYDHQSTASYSHTTPTPINGNNSSNTSITLLTILILTITPSFIKNPLRFTLPVSPWTNLSTTISPPLIIIRTLPWILNSIRKLIELYSKDFSLEEPGIQTAYRGRRRGGRLFRGGGRGHVGNRGLRPDGSAPPRRGHHSGSRMTPAISNSALDPSTAAMPPSALVPGPALPHQVPAAPVWPPPHMAWCELCRVDCNRPEILEQHKNGKRHKKNLQLQEEMLKLKKVITPHQSVQEPNTGSEATQAKKVEGSAEKQHEQEPLPSLPITDEKEKESEQQKDVINNPEASTTGPASTNRKLNGPAEARGRGIKRKMKGGRGGKYMKGNEGSRKPVVFDSHLAGKKHSANMKKFQGHGALYGEKGLQTLYPSSLNAPSSSFIPQIQQDLTDPQVVLAQLLTYVLSQAQVPGLAATPQMPLPAATLVPSQIPLPSLEMQHPHQVTQGSLVMPEMSREVSLKAEVEAPPFAGKKDAKTEPESNNNLEVVEKDSKEDDLKEQD</sequence>
<proteinExistence type="predicted"/>
<comment type="caution">
    <text evidence="3">The sequence shown here is derived from an EMBL/GenBank/DDBJ whole genome shotgun (WGS) entry which is preliminary data.</text>
</comment>
<dbReference type="SUPFAM" id="SSF57667">
    <property type="entry name" value="beta-beta-alpha zinc fingers"/>
    <property type="match status" value="1"/>
</dbReference>
<dbReference type="InterPro" id="IPR013087">
    <property type="entry name" value="Znf_C2H2_type"/>
</dbReference>
<feature type="compositionally biased region" description="Basic and acidic residues" evidence="1">
    <location>
        <begin position="284"/>
        <end position="295"/>
    </location>
</feature>
<feature type="compositionally biased region" description="Polar residues" evidence="1">
    <location>
        <begin position="301"/>
        <end position="314"/>
    </location>
</feature>